<comment type="caution">
    <text evidence="4">The sequence shown here is derived from an EMBL/GenBank/DDBJ whole genome shotgun (WGS) entry which is preliminary data.</text>
</comment>
<gene>
    <name evidence="4" type="ORF">O4J56_30315</name>
</gene>
<dbReference type="PANTHER" id="PTHR34351">
    <property type="entry name" value="SLR1927 PROTEIN-RELATED"/>
    <property type="match status" value="1"/>
</dbReference>
<protein>
    <submittedName>
        <fullName evidence="4">DUF58 domain-containing protein</fullName>
    </submittedName>
</protein>
<dbReference type="Pfam" id="PF01882">
    <property type="entry name" value="DUF58"/>
    <property type="match status" value="1"/>
</dbReference>
<evidence type="ECO:0000313" key="5">
    <source>
        <dbReference type="Proteomes" id="UP001527866"/>
    </source>
</evidence>
<proteinExistence type="predicted"/>
<evidence type="ECO:0000259" key="3">
    <source>
        <dbReference type="Pfam" id="PF01882"/>
    </source>
</evidence>
<sequence>MTARGTGLLVFGALLLGAGLFVGERTLVAAGVLLLALPLLSLLSLAGVGRSLVHSRTLRPPRVAAGSQALVMVRVANASAVRPVGGVLAEDALAPGLGEAPRFRVGLLPPRGAHDMAYRVEAARRGLHPVGPLRVTVADPLGCARVRRTLGGPESLLVTPRVVALGPDGPHGGAAELGDSPTRSMAAGGEDDPVPRPYQRGDDLRRVHWRSTARHGSLMVRREEAHHAEDADVLVDMRAAGASDPGLETAVGAAASVAVHLQARGRRVRVVTGAGRIAEADRAHGGAARLVEALALAPEAAPDAAGPWALAGADPGGGPLVAVAGALGAADAAALAAVGGDRERVAVLCAPDAPGAADAASALARSGWRVLQVRTLDELPAAWAALSTAAGGVR</sequence>
<evidence type="ECO:0000256" key="2">
    <source>
        <dbReference type="SAM" id="Phobius"/>
    </source>
</evidence>
<keyword evidence="2" id="KW-0472">Membrane</keyword>
<keyword evidence="5" id="KW-1185">Reference proteome</keyword>
<dbReference type="Proteomes" id="UP001527866">
    <property type="component" value="Unassembled WGS sequence"/>
</dbReference>
<accession>A0ABT4UDD9</accession>
<keyword evidence="2" id="KW-1133">Transmembrane helix</keyword>
<dbReference type="EMBL" id="JAQFWQ010000157">
    <property type="protein sequence ID" value="MDA2814978.1"/>
    <property type="molecule type" value="Genomic_DNA"/>
</dbReference>
<dbReference type="PANTHER" id="PTHR34351:SF1">
    <property type="entry name" value="SLR1927 PROTEIN"/>
    <property type="match status" value="1"/>
</dbReference>
<dbReference type="RefSeq" id="WP_270690548.1">
    <property type="nucleotide sequence ID" value="NZ_JAQFWQ010000157.1"/>
</dbReference>
<feature type="transmembrane region" description="Helical" evidence="2">
    <location>
        <begin position="33"/>
        <end position="53"/>
    </location>
</feature>
<reference evidence="4 5" key="1">
    <citation type="submission" date="2023-01" db="EMBL/GenBank/DDBJ databases">
        <title>Draft genome sequence of Nocardiopsis sp. RSe5-2 isolated from halophytes.</title>
        <authorList>
            <person name="Duangmal K."/>
            <person name="Chantavorakit T."/>
        </authorList>
    </citation>
    <scope>NUCLEOTIDE SEQUENCE [LARGE SCALE GENOMIC DNA]</scope>
    <source>
        <strain evidence="4 5">RSe5-2</strain>
    </source>
</reference>
<name>A0ABT4UDD9_9ACTN</name>
<dbReference type="InterPro" id="IPR002881">
    <property type="entry name" value="DUF58"/>
</dbReference>
<evidence type="ECO:0000256" key="1">
    <source>
        <dbReference type="SAM" id="MobiDB-lite"/>
    </source>
</evidence>
<evidence type="ECO:0000313" key="4">
    <source>
        <dbReference type="EMBL" id="MDA2814978.1"/>
    </source>
</evidence>
<organism evidence="4 5">
    <name type="scientific">Nocardiopsis endophytica</name>
    <dbReference type="NCBI Taxonomy" id="3018445"/>
    <lineage>
        <taxon>Bacteria</taxon>
        <taxon>Bacillati</taxon>
        <taxon>Actinomycetota</taxon>
        <taxon>Actinomycetes</taxon>
        <taxon>Streptosporangiales</taxon>
        <taxon>Nocardiopsidaceae</taxon>
        <taxon>Nocardiopsis</taxon>
    </lineage>
</organism>
<feature type="domain" description="DUF58" evidence="3">
    <location>
        <begin position="196"/>
        <end position="304"/>
    </location>
</feature>
<feature type="region of interest" description="Disordered" evidence="1">
    <location>
        <begin position="167"/>
        <end position="201"/>
    </location>
</feature>
<keyword evidence="2" id="KW-0812">Transmembrane</keyword>